<protein>
    <recommendedName>
        <fullName evidence="3">tryptophan synthase</fullName>
        <ecNumber evidence="3">4.2.1.20</ecNumber>
    </recommendedName>
</protein>
<evidence type="ECO:0000256" key="8">
    <source>
        <dbReference type="ARBA" id="ARBA00049047"/>
    </source>
</evidence>
<evidence type="ECO:0000313" key="10">
    <source>
        <dbReference type="EMBL" id="AFJ52663.1"/>
    </source>
</evidence>
<dbReference type="InterPro" id="IPR013785">
    <property type="entry name" value="Aldolase_TIM"/>
</dbReference>
<comment type="catalytic activity">
    <reaction evidence="8">
        <text>(1S,2R)-1-C-(indol-3-yl)glycerol 3-phosphate + L-serine = D-glyceraldehyde 3-phosphate + L-tryptophan + H2O</text>
        <dbReference type="Rhea" id="RHEA:10532"/>
        <dbReference type="ChEBI" id="CHEBI:15377"/>
        <dbReference type="ChEBI" id="CHEBI:33384"/>
        <dbReference type="ChEBI" id="CHEBI:57912"/>
        <dbReference type="ChEBI" id="CHEBI:58866"/>
        <dbReference type="ChEBI" id="CHEBI:59776"/>
        <dbReference type="EC" id="4.2.1.20"/>
    </reaction>
</comment>
<dbReference type="EMBL" id="JN038178">
    <property type="protein sequence ID" value="AFJ52663.1"/>
    <property type="molecule type" value="Genomic_DNA"/>
</dbReference>
<dbReference type="AlphaFoldDB" id="A0A023GUM8"/>
<dbReference type="RefSeq" id="WP_229397648.1">
    <property type="nucleotide sequence ID" value="NZ_BBZF01000012.1"/>
</dbReference>
<dbReference type="GO" id="GO:0005829">
    <property type="term" value="C:cytosol"/>
    <property type="evidence" value="ECO:0007669"/>
    <property type="project" value="TreeGrafter"/>
</dbReference>
<keyword evidence="4" id="KW-0028">Amino-acid biosynthesis</keyword>
<keyword evidence="5" id="KW-0822">Tryptophan biosynthesis</keyword>
<dbReference type="InterPro" id="IPR002028">
    <property type="entry name" value="Trp_synthase_suA"/>
</dbReference>
<reference evidence="10" key="2">
    <citation type="journal article" date="2013" name="Chem. Biol.">
        <title>Unconventional origin and hybrid system for construction of pyrrolopyrrole moiety in kosinostatin biosynthesis.</title>
        <authorList>
            <person name="Ma H.M."/>
            <person name="Zhou Q."/>
            <person name="Tang Y.M."/>
            <person name="Zhang Z."/>
            <person name="Chen Y.S."/>
            <person name="He H.Y."/>
            <person name="Pan H.X."/>
            <person name="Tang M.C."/>
            <person name="Gao J.F."/>
            <person name="Zhao S.Y."/>
            <person name="Igarashi Y."/>
            <person name="Tang G.L."/>
        </authorList>
    </citation>
    <scope>NUCLEOTIDE SEQUENCE</scope>
</reference>
<dbReference type="UniPathway" id="UPA00035">
    <property type="reaction ID" value="UER00044"/>
</dbReference>
<evidence type="ECO:0000256" key="4">
    <source>
        <dbReference type="ARBA" id="ARBA00022605"/>
    </source>
</evidence>
<reference evidence="10" key="1">
    <citation type="submission" date="2011-05" db="EMBL/GenBank/DDBJ databases">
        <authorList>
            <person name="Ma H."/>
            <person name="Zhou Q."/>
            <person name="Igarashi Y."/>
            <person name="Tang G."/>
        </authorList>
    </citation>
    <scope>NUCLEOTIDE SEQUENCE</scope>
</reference>
<dbReference type="Gene3D" id="3.20.20.70">
    <property type="entry name" value="Aldolase class I"/>
    <property type="match status" value="1"/>
</dbReference>
<accession>A0A023GUM8</accession>
<evidence type="ECO:0000256" key="5">
    <source>
        <dbReference type="ARBA" id="ARBA00022822"/>
    </source>
</evidence>
<dbReference type="EC" id="4.2.1.20" evidence="3"/>
<dbReference type="SUPFAM" id="SSF51366">
    <property type="entry name" value="Ribulose-phoshate binding barrel"/>
    <property type="match status" value="1"/>
</dbReference>
<comment type="pathway">
    <text evidence="1">Amino-acid biosynthesis; L-tryptophan biosynthesis; L-tryptophan from chorismate: step 5/5.</text>
</comment>
<evidence type="ECO:0000256" key="1">
    <source>
        <dbReference type="ARBA" id="ARBA00004733"/>
    </source>
</evidence>
<dbReference type="Pfam" id="PF00290">
    <property type="entry name" value="Trp_syntA"/>
    <property type="match status" value="1"/>
</dbReference>
<organism evidence="10">
    <name type="scientific">Micromonospora okii</name>
    <dbReference type="NCBI Taxonomy" id="1182970"/>
    <lineage>
        <taxon>Bacteria</taxon>
        <taxon>Bacillati</taxon>
        <taxon>Actinomycetota</taxon>
        <taxon>Actinomycetes</taxon>
        <taxon>Micromonosporales</taxon>
        <taxon>Micromonosporaceae</taxon>
        <taxon>Micromonospora</taxon>
    </lineage>
</organism>
<evidence type="ECO:0000256" key="3">
    <source>
        <dbReference type="ARBA" id="ARBA00012043"/>
    </source>
</evidence>
<sequence length="273" mass="28572">MAEFFADRPGGRPGLAVFLTGGDPPPDRLADLVTLLDERGVDCLELAVPFPDSVTDGPVLRRSARRALRRGTGLADVLAFVARVRPRLRRLRIALLADWSHSVRPVGDAEFVRRVAGSGADAVLVHALPPRLRERHLALAADADLPVVTTCYATSPPPVRAAAARDATAYVYLVAAYGRSGTAPAGGYAGLRAAVGDVRAAGRAPVAVGFGVRTRADLLQIGATGADAAVVGTAAVSAVERAERTGRDVLAGFDTFLRSMAIVDQPSEEGTHR</sequence>
<evidence type="ECO:0000256" key="2">
    <source>
        <dbReference type="ARBA" id="ARBA00011270"/>
    </source>
</evidence>
<dbReference type="PANTHER" id="PTHR43406">
    <property type="entry name" value="TRYPTOPHAN SYNTHASE, ALPHA CHAIN"/>
    <property type="match status" value="1"/>
</dbReference>
<proteinExistence type="inferred from homology"/>
<dbReference type="PANTHER" id="PTHR43406:SF1">
    <property type="entry name" value="TRYPTOPHAN SYNTHASE ALPHA CHAIN, CHLOROPLASTIC"/>
    <property type="match status" value="1"/>
</dbReference>
<comment type="subunit">
    <text evidence="2">Tetramer of two alpha and two beta chains.</text>
</comment>
<evidence type="ECO:0000256" key="7">
    <source>
        <dbReference type="ARBA" id="ARBA00023239"/>
    </source>
</evidence>
<dbReference type="GO" id="GO:0004834">
    <property type="term" value="F:tryptophan synthase activity"/>
    <property type="evidence" value="ECO:0007669"/>
    <property type="project" value="UniProtKB-EC"/>
</dbReference>
<dbReference type="InterPro" id="IPR011060">
    <property type="entry name" value="RibuloseP-bd_barrel"/>
</dbReference>
<name>A0A023GUM8_9ACTN</name>
<keyword evidence="6" id="KW-0057">Aromatic amino acid biosynthesis</keyword>
<evidence type="ECO:0000256" key="9">
    <source>
        <dbReference type="RuleBase" id="RU003662"/>
    </source>
</evidence>
<evidence type="ECO:0000256" key="6">
    <source>
        <dbReference type="ARBA" id="ARBA00023141"/>
    </source>
</evidence>
<comment type="similarity">
    <text evidence="9">Belongs to the TrpA family.</text>
</comment>
<dbReference type="NCBIfam" id="TIGR00262">
    <property type="entry name" value="trpA"/>
    <property type="match status" value="1"/>
</dbReference>
<keyword evidence="7" id="KW-0456">Lyase</keyword>